<feature type="domain" description="Carboxylesterase type B" evidence="5">
    <location>
        <begin position="80"/>
        <end position="224"/>
    </location>
</feature>
<dbReference type="SUPFAM" id="SSF53474">
    <property type="entry name" value="alpha/beta-Hydrolases"/>
    <property type="match status" value="1"/>
</dbReference>
<proteinExistence type="inferred from homology"/>
<dbReference type="InterPro" id="IPR029058">
    <property type="entry name" value="AB_hydrolase_fold"/>
</dbReference>
<comment type="caution">
    <text evidence="6">The sequence shown here is derived from an EMBL/GenBank/DDBJ whole genome shotgun (WGS) entry which is preliminary data.</text>
</comment>
<dbReference type="STRING" id="947166.A0A1D1UQJ6"/>
<evidence type="ECO:0000313" key="7">
    <source>
        <dbReference type="Proteomes" id="UP000186922"/>
    </source>
</evidence>
<evidence type="ECO:0000256" key="4">
    <source>
        <dbReference type="RuleBase" id="RU361235"/>
    </source>
</evidence>
<dbReference type="Pfam" id="PF00135">
    <property type="entry name" value="COesterase"/>
    <property type="match status" value="1"/>
</dbReference>
<name>A0A1D1UQJ6_RAMVA</name>
<dbReference type="GO" id="GO:0052689">
    <property type="term" value="F:carboxylic ester hydrolase activity"/>
    <property type="evidence" value="ECO:0007669"/>
    <property type="project" value="UniProtKB-KW"/>
</dbReference>
<dbReference type="OrthoDB" id="408631at2759"/>
<protein>
    <recommendedName>
        <fullName evidence="4">Carboxylic ester hydrolase</fullName>
        <ecNumber evidence="4">3.1.1.-</ecNumber>
    </recommendedName>
</protein>
<evidence type="ECO:0000256" key="2">
    <source>
        <dbReference type="ARBA" id="ARBA00022487"/>
    </source>
</evidence>
<dbReference type="PANTHER" id="PTHR43142:SF1">
    <property type="entry name" value="CARBOXYLIC ESTER HYDROLASE"/>
    <property type="match status" value="1"/>
</dbReference>
<reference evidence="6 7" key="1">
    <citation type="journal article" date="2016" name="Nat. Commun.">
        <title>Extremotolerant tardigrade genome and improved radiotolerance of human cultured cells by tardigrade-unique protein.</title>
        <authorList>
            <person name="Hashimoto T."/>
            <person name="Horikawa D.D."/>
            <person name="Saito Y."/>
            <person name="Kuwahara H."/>
            <person name="Kozuka-Hata H."/>
            <person name="Shin-I T."/>
            <person name="Minakuchi Y."/>
            <person name="Ohishi K."/>
            <person name="Motoyama A."/>
            <person name="Aizu T."/>
            <person name="Enomoto A."/>
            <person name="Kondo K."/>
            <person name="Tanaka S."/>
            <person name="Hara Y."/>
            <person name="Koshikawa S."/>
            <person name="Sagara H."/>
            <person name="Miura T."/>
            <person name="Yokobori S."/>
            <person name="Miyagawa K."/>
            <person name="Suzuki Y."/>
            <person name="Kubo T."/>
            <person name="Oyama M."/>
            <person name="Kohara Y."/>
            <person name="Fujiyama A."/>
            <person name="Arakawa K."/>
            <person name="Katayama T."/>
            <person name="Toyoda A."/>
            <person name="Kunieda T."/>
        </authorList>
    </citation>
    <scope>NUCLEOTIDE SEQUENCE [LARGE SCALE GENOMIC DNA]</scope>
    <source>
        <strain evidence="6 7">YOKOZUNA-1</strain>
    </source>
</reference>
<dbReference type="InterPro" id="IPR002018">
    <property type="entry name" value="CarbesteraseB"/>
</dbReference>
<dbReference type="PANTHER" id="PTHR43142">
    <property type="entry name" value="CARBOXYLIC ESTER HYDROLASE"/>
    <property type="match status" value="1"/>
</dbReference>
<comment type="similarity">
    <text evidence="1 4">Belongs to the type-B carboxylesterase/lipase family.</text>
</comment>
<evidence type="ECO:0000256" key="3">
    <source>
        <dbReference type="ARBA" id="ARBA00022801"/>
    </source>
</evidence>
<organism evidence="6 7">
    <name type="scientific">Ramazzottius varieornatus</name>
    <name type="common">Water bear</name>
    <name type="synonym">Tardigrade</name>
    <dbReference type="NCBI Taxonomy" id="947166"/>
    <lineage>
        <taxon>Eukaryota</taxon>
        <taxon>Metazoa</taxon>
        <taxon>Ecdysozoa</taxon>
        <taxon>Tardigrada</taxon>
        <taxon>Eutardigrada</taxon>
        <taxon>Parachela</taxon>
        <taxon>Hypsibioidea</taxon>
        <taxon>Ramazzottiidae</taxon>
        <taxon>Ramazzottius</taxon>
    </lineage>
</organism>
<sequence length="414" mass="44431">MFNLSFALYLSGILAGGRFDKGIVTIFSGVKLHSEHFLAGGGFAYRGIKYGVAGRFEHARPNADFSYLADPNRVKGGHCVIGFLSTGDEVAPGNWAIGDLKLALNWTIHNVAAFGGDPTKITIFGESSGGVLTSALLLDENVSQKVKGGIAFSGSILAGWAVIKSPKVGTLMLAGNLGCPNTTSAEAVSCLKALPYETLLNGTLPLEKGVGLARKALEELDTCSPKTSARSLLILTLPLTTPVADGLHLTKLPEDILRARAGAPDKSSEKKRANIVSGYLREDAALYTLNLMFGVSAMKESMLYAHISDDANQMFLISYDIEFKRMGAFHCMQIHHLFRGSCHAFLKAIASEAVSEALTDHVHLIVYTGRYEGPYFGQEGHYHELTQDGNFVNKKADFAAKVRLLEDLLSCGAG</sequence>
<dbReference type="AlphaFoldDB" id="A0A1D1UQJ6"/>
<keyword evidence="3 4" id="KW-0378">Hydrolase</keyword>
<dbReference type="InterPro" id="IPR019826">
    <property type="entry name" value="Carboxylesterase_B_AS"/>
</dbReference>
<accession>A0A1D1UQJ6</accession>
<gene>
    <name evidence="6" type="primary">RvY_04148-1</name>
    <name evidence="6" type="synonym">RvY_04148.1</name>
    <name evidence="6" type="ORF">RvY_04148</name>
</gene>
<keyword evidence="7" id="KW-1185">Reference proteome</keyword>
<dbReference type="Gene3D" id="3.40.50.1820">
    <property type="entry name" value="alpha/beta hydrolase"/>
    <property type="match status" value="1"/>
</dbReference>
<dbReference type="PROSITE" id="PS00122">
    <property type="entry name" value="CARBOXYLESTERASE_B_1"/>
    <property type="match status" value="1"/>
</dbReference>
<keyword evidence="2" id="KW-0719">Serine esterase</keyword>
<dbReference type="EMBL" id="BDGG01000002">
    <property type="protein sequence ID" value="GAU91996.1"/>
    <property type="molecule type" value="Genomic_DNA"/>
</dbReference>
<evidence type="ECO:0000259" key="5">
    <source>
        <dbReference type="Pfam" id="PF00135"/>
    </source>
</evidence>
<dbReference type="EC" id="3.1.1.-" evidence="4"/>
<evidence type="ECO:0000313" key="6">
    <source>
        <dbReference type="EMBL" id="GAU91996.1"/>
    </source>
</evidence>
<evidence type="ECO:0000256" key="1">
    <source>
        <dbReference type="ARBA" id="ARBA00005964"/>
    </source>
</evidence>
<dbReference type="Proteomes" id="UP000186922">
    <property type="component" value="Unassembled WGS sequence"/>
</dbReference>